<protein>
    <submittedName>
        <fullName evidence="1">TIGR02646 family protein</fullName>
    </submittedName>
</protein>
<gene>
    <name evidence="1" type="ORF">DXB72_11385</name>
</gene>
<name>A0A3E5AL61_9FIRM</name>
<accession>A0A3E5AL61</accession>
<dbReference type="EMBL" id="QSUG01000012">
    <property type="protein sequence ID" value="RGN21673.1"/>
    <property type="molecule type" value="Genomic_DNA"/>
</dbReference>
<dbReference type="Gene3D" id="1.10.30.50">
    <property type="match status" value="1"/>
</dbReference>
<dbReference type="Proteomes" id="UP000260970">
    <property type="component" value="Unassembled WGS sequence"/>
</dbReference>
<reference evidence="1 2" key="1">
    <citation type="submission" date="2018-08" db="EMBL/GenBank/DDBJ databases">
        <title>A genome reference for cultivated species of the human gut microbiota.</title>
        <authorList>
            <person name="Zou Y."/>
            <person name="Xue W."/>
            <person name="Luo G."/>
        </authorList>
    </citation>
    <scope>NUCLEOTIDE SEQUENCE [LARGE SCALE GENOMIC DNA]</scope>
    <source>
        <strain evidence="1 2">OM05-6AA</strain>
    </source>
</reference>
<dbReference type="RefSeq" id="WP_117690702.1">
    <property type="nucleotide sequence ID" value="NZ_QSUE01000010.1"/>
</dbReference>
<comment type="caution">
    <text evidence="1">The sequence shown here is derived from an EMBL/GenBank/DDBJ whole genome shotgun (WGS) entry which is preliminary data.</text>
</comment>
<proteinExistence type="predicted"/>
<sequence>MIEIKKNTEPIELRTLREQAARDGLSPEDAYKRLQRNSELKKKVKDSLITEQGKLCAYCMCRIPRNDVAVEIAPITIEHFIPRNPEDGRDIGQGLDYNNLLAVCNGNRGPKGTRHENDLTCDAHRKNTEFMKINPCDPETLQTITYTLDGKIDATDIDVRKDLVDTLNLNCQTSPLISERKAALDGLIEEICTIEDEEGLRTFCGEILDSFQNETGEKTPYVGILIWYLRQLVAPVDADR</sequence>
<evidence type="ECO:0000313" key="2">
    <source>
        <dbReference type="Proteomes" id="UP000260970"/>
    </source>
</evidence>
<organism evidence="1 2">
    <name type="scientific">Agathobacter rectalis</name>
    <dbReference type="NCBI Taxonomy" id="39491"/>
    <lineage>
        <taxon>Bacteria</taxon>
        <taxon>Bacillati</taxon>
        <taxon>Bacillota</taxon>
        <taxon>Clostridia</taxon>
        <taxon>Lachnospirales</taxon>
        <taxon>Lachnospiraceae</taxon>
        <taxon>Agathobacter</taxon>
    </lineage>
</organism>
<dbReference type="NCBIfam" id="TIGR02646">
    <property type="entry name" value="retron system putative HNH endonuclease"/>
    <property type="match status" value="1"/>
</dbReference>
<dbReference type="AlphaFoldDB" id="A0A3E5AL61"/>
<evidence type="ECO:0000313" key="1">
    <source>
        <dbReference type="EMBL" id="RGN21673.1"/>
    </source>
</evidence>
<dbReference type="InterPro" id="IPR013467">
    <property type="entry name" value="HNH78-like"/>
</dbReference>